<sequence length="436" mass="47713">MDDPTSTLDAAFWITSAVILGLLIMSGFFSGSETALTAASRGKLRAQADKGSRGAERALEITEDNERLIGSVLLGNNLVNILATSLATALFTRAFGESGVALATLVMTVLVLVFAEVLPKTYAITNSEKAASLVSRPISLVVLVFSPIVAAVRLLVRGVLRIFGVRIDPDSHIMAVREEIAGALQLGHSEGVVEKEDRDRILGALDLGDRTVEEIMLHRSGIEMIDADDDPQAILEQCLKSNHTRLPVYRGEQENIIGVIHAKDLLRAMYQVIGGPDGEAAALKNFDIREVAMPPYFVPETTTLDDQMRQFLRMRTHFALVVDEYGSLQGLITLEDILEEIVGEITDEFDPDGDDVVQRGDDGHYYIDGAMTIRDLNRATEWNLPDDEANTVAGLVIHEAQMIPTVGQVFSFHGFRFEVTARDGNRITALRIRGVD</sequence>
<evidence type="ECO:0000256" key="4">
    <source>
        <dbReference type="ARBA" id="ARBA00022692"/>
    </source>
</evidence>
<dbReference type="FunFam" id="3.10.580.10:FF:000002">
    <property type="entry name" value="Magnesium/cobalt efflux protein CorC"/>
    <property type="match status" value="1"/>
</dbReference>
<dbReference type="SMART" id="SM00116">
    <property type="entry name" value="CBS"/>
    <property type="match status" value="2"/>
</dbReference>
<dbReference type="InterPro" id="IPR000644">
    <property type="entry name" value="CBS_dom"/>
</dbReference>
<dbReference type="EMBL" id="CP019312">
    <property type="protein sequence ID" value="APX11289.1"/>
    <property type="molecule type" value="Genomic_DNA"/>
</dbReference>
<evidence type="ECO:0000256" key="3">
    <source>
        <dbReference type="ARBA" id="ARBA00022475"/>
    </source>
</evidence>
<evidence type="ECO:0000256" key="9">
    <source>
        <dbReference type="PROSITE-ProRule" id="PRU00703"/>
    </source>
</evidence>
<keyword evidence="5" id="KW-0677">Repeat</keyword>
<feature type="transmembrane region" description="Helical" evidence="11">
    <location>
        <begin position="100"/>
        <end position="118"/>
    </location>
</feature>
<dbReference type="AlphaFoldDB" id="A0A1P8MTK0"/>
<evidence type="ECO:0000313" key="14">
    <source>
        <dbReference type="EMBL" id="APX11289.1"/>
    </source>
</evidence>
<keyword evidence="8 10" id="KW-0472">Membrane</keyword>
<evidence type="ECO:0000256" key="6">
    <source>
        <dbReference type="ARBA" id="ARBA00022989"/>
    </source>
</evidence>
<feature type="transmembrane region" description="Helical" evidence="11">
    <location>
        <begin position="138"/>
        <end position="156"/>
    </location>
</feature>
<dbReference type="Proteomes" id="UP000186336">
    <property type="component" value="Chromosome"/>
</dbReference>
<evidence type="ECO:0000259" key="12">
    <source>
        <dbReference type="PROSITE" id="PS51371"/>
    </source>
</evidence>
<dbReference type="PROSITE" id="PS51371">
    <property type="entry name" value="CBS"/>
    <property type="match status" value="2"/>
</dbReference>
<evidence type="ECO:0000256" key="8">
    <source>
        <dbReference type="ARBA" id="ARBA00023136"/>
    </source>
</evidence>
<dbReference type="InterPro" id="IPR002550">
    <property type="entry name" value="CNNM"/>
</dbReference>
<comment type="similarity">
    <text evidence="2">Belongs to the UPF0053 family. Hemolysin C subfamily.</text>
</comment>
<feature type="transmembrane region" description="Helical" evidence="11">
    <location>
        <begin position="12"/>
        <end position="31"/>
    </location>
</feature>
<dbReference type="Gene3D" id="3.30.465.10">
    <property type="match status" value="1"/>
</dbReference>
<dbReference type="InterPro" id="IPR044751">
    <property type="entry name" value="Ion_transp-like_CBS"/>
</dbReference>
<evidence type="ECO:0000313" key="15">
    <source>
        <dbReference type="Proteomes" id="UP000186336"/>
    </source>
</evidence>
<dbReference type="OrthoDB" id="9797674at2"/>
<dbReference type="InterPro" id="IPR005170">
    <property type="entry name" value="Transptr-assoc_dom"/>
</dbReference>
<keyword evidence="15" id="KW-1185">Reference proteome</keyword>
<evidence type="ECO:0008006" key="16">
    <source>
        <dbReference type="Google" id="ProtNLM"/>
    </source>
</evidence>
<evidence type="ECO:0000256" key="2">
    <source>
        <dbReference type="ARBA" id="ARBA00006446"/>
    </source>
</evidence>
<dbReference type="Pfam" id="PF03471">
    <property type="entry name" value="CorC_HlyC"/>
    <property type="match status" value="1"/>
</dbReference>
<proteinExistence type="inferred from homology"/>
<dbReference type="KEGG" id="tom:BWR18_06055"/>
<dbReference type="InterPro" id="IPR036318">
    <property type="entry name" value="FAD-bd_PCMH-like_sf"/>
</dbReference>
<dbReference type="GO" id="GO:0050660">
    <property type="term" value="F:flavin adenine dinucleotide binding"/>
    <property type="evidence" value="ECO:0007669"/>
    <property type="project" value="InterPro"/>
</dbReference>
<evidence type="ECO:0000256" key="11">
    <source>
        <dbReference type="SAM" id="Phobius"/>
    </source>
</evidence>
<dbReference type="CDD" id="cd04590">
    <property type="entry name" value="CBS_pair_CorC_HlyC_assoc"/>
    <property type="match status" value="1"/>
</dbReference>
<dbReference type="Pfam" id="PF01595">
    <property type="entry name" value="CNNM"/>
    <property type="match status" value="1"/>
</dbReference>
<evidence type="ECO:0000256" key="5">
    <source>
        <dbReference type="ARBA" id="ARBA00022737"/>
    </source>
</evidence>
<dbReference type="STRING" id="299262.BWR18_06055"/>
<feature type="domain" description="CBS" evidence="12">
    <location>
        <begin position="288"/>
        <end position="348"/>
    </location>
</feature>
<dbReference type="GO" id="GO:0005886">
    <property type="term" value="C:plasma membrane"/>
    <property type="evidence" value="ECO:0007669"/>
    <property type="project" value="UniProtKB-SubCell"/>
</dbReference>
<dbReference type="InterPro" id="IPR016169">
    <property type="entry name" value="FAD-bd_PCMH_sub2"/>
</dbReference>
<reference evidence="14 15" key="1">
    <citation type="submission" date="2017-01" db="EMBL/GenBank/DDBJ databases">
        <title>Complete genome of Tateyamaria omphalii DOK1-4 isolated from seawater in Dokdo.</title>
        <authorList>
            <person name="Kim J.H."/>
            <person name="Chi W.-J."/>
        </authorList>
    </citation>
    <scope>NUCLEOTIDE SEQUENCE [LARGE SCALE GENOMIC DNA]</scope>
    <source>
        <strain evidence="14 15">DOK1-4</strain>
    </source>
</reference>
<keyword evidence="6 10" id="KW-1133">Transmembrane helix</keyword>
<evidence type="ECO:0000256" key="1">
    <source>
        <dbReference type="ARBA" id="ARBA00004651"/>
    </source>
</evidence>
<evidence type="ECO:0000259" key="13">
    <source>
        <dbReference type="PROSITE" id="PS51846"/>
    </source>
</evidence>
<dbReference type="Pfam" id="PF00571">
    <property type="entry name" value="CBS"/>
    <property type="match status" value="2"/>
</dbReference>
<comment type="subcellular location">
    <subcellularLocation>
        <location evidence="1">Cell membrane</location>
        <topology evidence="1">Multi-pass membrane protein</topology>
    </subcellularLocation>
</comment>
<keyword evidence="3" id="KW-1003">Cell membrane</keyword>
<keyword evidence="4 10" id="KW-0812">Transmembrane</keyword>
<dbReference type="RefSeq" id="WP_076627152.1">
    <property type="nucleotide sequence ID" value="NZ_CP019312.1"/>
</dbReference>
<name>A0A1P8MTK0_9RHOB</name>
<accession>A0A1P8MTK0</accession>
<dbReference type="SMART" id="SM01091">
    <property type="entry name" value="CorC_HlyC"/>
    <property type="match status" value="1"/>
</dbReference>
<gene>
    <name evidence="14" type="ORF">BWR18_06055</name>
</gene>
<dbReference type="PROSITE" id="PS51846">
    <property type="entry name" value="CNNM"/>
    <property type="match status" value="1"/>
</dbReference>
<dbReference type="PANTHER" id="PTHR22777:SF32">
    <property type="entry name" value="UPF0053 INNER MEMBRANE PROTEIN YFJD"/>
    <property type="match status" value="1"/>
</dbReference>
<feature type="domain" description="CNNM transmembrane" evidence="13">
    <location>
        <begin position="8"/>
        <end position="197"/>
    </location>
</feature>
<dbReference type="Gene3D" id="3.10.580.10">
    <property type="entry name" value="CBS-domain"/>
    <property type="match status" value="1"/>
</dbReference>
<dbReference type="SUPFAM" id="SSF54631">
    <property type="entry name" value="CBS-domain pair"/>
    <property type="match status" value="1"/>
</dbReference>
<dbReference type="SUPFAM" id="SSF56176">
    <property type="entry name" value="FAD-binding/transporter-associated domain-like"/>
    <property type="match status" value="1"/>
</dbReference>
<feature type="domain" description="CBS" evidence="12">
    <location>
        <begin position="216"/>
        <end position="279"/>
    </location>
</feature>
<dbReference type="InterPro" id="IPR046342">
    <property type="entry name" value="CBS_dom_sf"/>
</dbReference>
<organism evidence="14 15">
    <name type="scientific">Tateyamaria omphalii</name>
    <dbReference type="NCBI Taxonomy" id="299262"/>
    <lineage>
        <taxon>Bacteria</taxon>
        <taxon>Pseudomonadati</taxon>
        <taxon>Pseudomonadota</taxon>
        <taxon>Alphaproteobacteria</taxon>
        <taxon>Rhodobacterales</taxon>
        <taxon>Roseobacteraceae</taxon>
        <taxon>Tateyamaria</taxon>
    </lineage>
</organism>
<evidence type="ECO:0000256" key="7">
    <source>
        <dbReference type="ARBA" id="ARBA00023122"/>
    </source>
</evidence>
<evidence type="ECO:0000256" key="10">
    <source>
        <dbReference type="PROSITE-ProRule" id="PRU01193"/>
    </source>
</evidence>
<dbReference type="PANTHER" id="PTHR22777">
    <property type="entry name" value="HEMOLYSIN-RELATED"/>
    <property type="match status" value="1"/>
</dbReference>
<protein>
    <recommendedName>
        <fullName evidence="16">Magnesium/cobalt efflux protein</fullName>
    </recommendedName>
</protein>
<keyword evidence="7 9" id="KW-0129">CBS domain</keyword>